<comment type="caution">
    <text evidence="3">The sequence shown here is derived from an EMBL/GenBank/DDBJ whole genome shotgun (WGS) entry which is preliminary data.</text>
</comment>
<proteinExistence type="predicted"/>
<name>A0AAW0BTF5_9AGAR</name>
<sequence>MNTVETNSSGGYRHRENRLSREDGPSREDDVTYELLTQTQSRIVRELIIINFFAIIFLLIYASYLLPNLKFQPTHNAKWFIWSTYWVSALGMILVPGLLIIYRGCFVGQDQDGNMRVALFVKYRIPRVVILVDGTFMMVSLYMVLSQKQKQGGV</sequence>
<feature type="region of interest" description="Disordered" evidence="1">
    <location>
        <begin position="1"/>
        <end position="27"/>
    </location>
</feature>
<reference evidence="3 4" key="1">
    <citation type="submission" date="2024-01" db="EMBL/GenBank/DDBJ databases">
        <title>A draft genome for a cacao thread blight-causing isolate of Paramarasmius palmivorus.</title>
        <authorList>
            <person name="Baruah I.K."/>
            <person name="Bukari Y."/>
            <person name="Amoako-Attah I."/>
            <person name="Meinhardt L.W."/>
            <person name="Bailey B.A."/>
            <person name="Cohen S.P."/>
        </authorList>
    </citation>
    <scope>NUCLEOTIDE SEQUENCE [LARGE SCALE GENOMIC DNA]</scope>
    <source>
        <strain evidence="3 4">GH-12</strain>
    </source>
</reference>
<feature type="transmembrane region" description="Helical" evidence="2">
    <location>
        <begin position="79"/>
        <end position="104"/>
    </location>
</feature>
<feature type="transmembrane region" description="Helical" evidence="2">
    <location>
        <begin position="47"/>
        <end position="67"/>
    </location>
</feature>
<feature type="transmembrane region" description="Helical" evidence="2">
    <location>
        <begin position="125"/>
        <end position="145"/>
    </location>
</feature>
<feature type="compositionally biased region" description="Basic and acidic residues" evidence="1">
    <location>
        <begin position="13"/>
        <end position="27"/>
    </location>
</feature>
<dbReference type="Proteomes" id="UP001383192">
    <property type="component" value="Unassembled WGS sequence"/>
</dbReference>
<evidence type="ECO:0000313" key="4">
    <source>
        <dbReference type="Proteomes" id="UP001383192"/>
    </source>
</evidence>
<dbReference type="EMBL" id="JAYKXP010000084">
    <property type="protein sequence ID" value="KAK7029421.1"/>
    <property type="molecule type" value="Genomic_DNA"/>
</dbReference>
<organism evidence="3 4">
    <name type="scientific">Paramarasmius palmivorus</name>
    <dbReference type="NCBI Taxonomy" id="297713"/>
    <lineage>
        <taxon>Eukaryota</taxon>
        <taxon>Fungi</taxon>
        <taxon>Dikarya</taxon>
        <taxon>Basidiomycota</taxon>
        <taxon>Agaricomycotina</taxon>
        <taxon>Agaricomycetes</taxon>
        <taxon>Agaricomycetidae</taxon>
        <taxon>Agaricales</taxon>
        <taxon>Marasmiineae</taxon>
        <taxon>Marasmiaceae</taxon>
        <taxon>Paramarasmius</taxon>
    </lineage>
</organism>
<accession>A0AAW0BTF5</accession>
<keyword evidence="2" id="KW-0472">Membrane</keyword>
<keyword evidence="2" id="KW-0812">Transmembrane</keyword>
<evidence type="ECO:0000256" key="1">
    <source>
        <dbReference type="SAM" id="MobiDB-lite"/>
    </source>
</evidence>
<keyword evidence="2" id="KW-1133">Transmembrane helix</keyword>
<protein>
    <recommendedName>
        <fullName evidence="5">Transmembrane protein</fullName>
    </recommendedName>
</protein>
<dbReference type="AlphaFoldDB" id="A0AAW0BTF5"/>
<evidence type="ECO:0000313" key="3">
    <source>
        <dbReference type="EMBL" id="KAK7029421.1"/>
    </source>
</evidence>
<gene>
    <name evidence="3" type="ORF">VNI00_014675</name>
</gene>
<feature type="compositionally biased region" description="Polar residues" evidence="1">
    <location>
        <begin position="1"/>
        <end position="10"/>
    </location>
</feature>
<keyword evidence="4" id="KW-1185">Reference proteome</keyword>
<evidence type="ECO:0000256" key="2">
    <source>
        <dbReference type="SAM" id="Phobius"/>
    </source>
</evidence>
<evidence type="ECO:0008006" key="5">
    <source>
        <dbReference type="Google" id="ProtNLM"/>
    </source>
</evidence>